<evidence type="ECO:0000313" key="3">
    <source>
        <dbReference type="Proteomes" id="UP000218334"/>
    </source>
</evidence>
<protein>
    <submittedName>
        <fullName evidence="2">Uncharacterized protein</fullName>
    </submittedName>
</protein>
<evidence type="ECO:0000313" key="2">
    <source>
        <dbReference type="EMBL" id="PBK58989.1"/>
    </source>
</evidence>
<feature type="region of interest" description="Disordered" evidence="1">
    <location>
        <begin position="256"/>
        <end position="276"/>
    </location>
</feature>
<dbReference type="Proteomes" id="UP000218334">
    <property type="component" value="Unassembled WGS sequence"/>
</dbReference>
<proteinExistence type="predicted"/>
<reference evidence="3" key="1">
    <citation type="journal article" date="2017" name="Nat. Ecol. Evol.">
        <title>Genome expansion and lineage-specific genetic innovations in the forest pathogenic fungi Armillaria.</title>
        <authorList>
            <person name="Sipos G."/>
            <person name="Prasanna A.N."/>
            <person name="Walter M.C."/>
            <person name="O'Connor E."/>
            <person name="Balint B."/>
            <person name="Krizsan K."/>
            <person name="Kiss B."/>
            <person name="Hess J."/>
            <person name="Varga T."/>
            <person name="Slot J."/>
            <person name="Riley R."/>
            <person name="Boka B."/>
            <person name="Rigling D."/>
            <person name="Barry K."/>
            <person name="Lee J."/>
            <person name="Mihaltcheva S."/>
            <person name="LaButti K."/>
            <person name="Lipzen A."/>
            <person name="Waldron R."/>
            <person name="Moloney N.M."/>
            <person name="Sperisen C."/>
            <person name="Kredics L."/>
            <person name="Vagvoelgyi C."/>
            <person name="Patrignani A."/>
            <person name="Fitzpatrick D."/>
            <person name="Nagy I."/>
            <person name="Doyle S."/>
            <person name="Anderson J.B."/>
            <person name="Grigoriev I.V."/>
            <person name="Gueldener U."/>
            <person name="Muensterkoetter M."/>
            <person name="Nagy L.G."/>
        </authorList>
    </citation>
    <scope>NUCLEOTIDE SEQUENCE [LARGE SCALE GENOMIC DNA]</scope>
    <source>
        <strain evidence="3">28-4</strain>
    </source>
</reference>
<dbReference type="AlphaFoldDB" id="A0A2H3AJ66"/>
<name>A0A2H3AJ66_9AGAR</name>
<dbReference type="EMBL" id="KZ293516">
    <property type="protein sequence ID" value="PBK58989.1"/>
    <property type="molecule type" value="Genomic_DNA"/>
</dbReference>
<organism evidence="2 3">
    <name type="scientific">Armillaria solidipes</name>
    <dbReference type="NCBI Taxonomy" id="1076256"/>
    <lineage>
        <taxon>Eukaryota</taxon>
        <taxon>Fungi</taxon>
        <taxon>Dikarya</taxon>
        <taxon>Basidiomycota</taxon>
        <taxon>Agaricomycotina</taxon>
        <taxon>Agaricomycetes</taxon>
        <taxon>Agaricomycetidae</taxon>
        <taxon>Agaricales</taxon>
        <taxon>Marasmiineae</taxon>
        <taxon>Physalacriaceae</taxon>
        <taxon>Armillaria</taxon>
    </lineage>
</organism>
<evidence type="ECO:0000256" key="1">
    <source>
        <dbReference type="SAM" id="MobiDB-lite"/>
    </source>
</evidence>
<keyword evidence="3" id="KW-1185">Reference proteome</keyword>
<sequence length="276" mass="30968">MDYIRRRKADTAALCSGAADAAIDQLPLEVRSLGPVSTCERRVTNVPWVHSHHLYSGCTLRAPSCQPWFARNDTGLLTHFCPRAYDRTNYVAMILNRYRAIFCFQFRAPEGPIYFGLASREITSFCIGHVLGWTRAVRTQAVFSRHSVCVQAARGWTLIRMFFAGTPIPVNWGLAQRRCLSGYSCGDFGTAIKKKPRNLRDFVGVLMPNVVLFQRELEYSPNHPFFGLVAGQNKFGKRVKLLKDCHLSGMQHLSSSTAQRITKKPAALKEVQSSGP</sequence>
<accession>A0A2H3AJ66</accession>
<gene>
    <name evidence="2" type="ORF">ARMSODRAFT_983404</name>
</gene>